<dbReference type="InterPro" id="IPR036890">
    <property type="entry name" value="HATPase_C_sf"/>
</dbReference>
<feature type="chain" id="PRO_5013298950" evidence="3">
    <location>
        <begin position="20"/>
        <end position="583"/>
    </location>
</feature>
<name>A0A1X7HV50_9SPHI</name>
<dbReference type="PANTHER" id="PTHR34220:SF7">
    <property type="entry name" value="SENSOR HISTIDINE KINASE YPDA"/>
    <property type="match status" value="1"/>
</dbReference>
<dbReference type="InterPro" id="IPR050640">
    <property type="entry name" value="Bact_2-comp_sensor_kinase"/>
</dbReference>
<dbReference type="STRING" id="561061.SAMN05660862_0088"/>
<protein>
    <submittedName>
        <fullName evidence="6">Histidine kinase-, DNA gyrase B-, and HSP90-like ATPase</fullName>
    </submittedName>
</protein>
<dbReference type="RefSeq" id="WP_085471073.1">
    <property type="nucleotide sequence ID" value="NZ_FXAU01000001.1"/>
</dbReference>
<dbReference type="Pfam" id="PF02518">
    <property type="entry name" value="HATPase_c"/>
    <property type="match status" value="1"/>
</dbReference>
<gene>
    <name evidence="6" type="ORF">SAMN05660862_0088</name>
</gene>
<evidence type="ECO:0000259" key="4">
    <source>
        <dbReference type="Pfam" id="PF02518"/>
    </source>
</evidence>
<dbReference type="GO" id="GO:0016020">
    <property type="term" value="C:membrane"/>
    <property type="evidence" value="ECO:0007669"/>
    <property type="project" value="InterPro"/>
</dbReference>
<dbReference type="Gene3D" id="3.30.565.10">
    <property type="entry name" value="Histidine kinase-like ATPase, C-terminal domain"/>
    <property type="match status" value="1"/>
</dbReference>
<dbReference type="GO" id="GO:0000155">
    <property type="term" value="F:phosphorelay sensor kinase activity"/>
    <property type="evidence" value="ECO:0007669"/>
    <property type="project" value="InterPro"/>
</dbReference>
<evidence type="ECO:0000259" key="5">
    <source>
        <dbReference type="Pfam" id="PF06580"/>
    </source>
</evidence>
<feature type="signal peptide" evidence="3">
    <location>
        <begin position="1"/>
        <end position="19"/>
    </location>
</feature>
<dbReference type="PANTHER" id="PTHR34220">
    <property type="entry name" value="SENSOR HISTIDINE KINASE YPDA"/>
    <property type="match status" value="1"/>
</dbReference>
<organism evidence="6 7">
    <name type="scientific">Sphingobacterium psychroaquaticum</name>
    <dbReference type="NCBI Taxonomy" id="561061"/>
    <lineage>
        <taxon>Bacteria</taxon>
        <taxon>Pseudomonadati</taxon>
        <taxon>Bacteroidota</taxon>
        <taxon>Sphingobacteriia</taxon>
        <taxon>Sphingobacteriales</taxon>
        <taxon>Sphingobacteriaceae</taxon>
        <taxon>Sphingobacterium</taxon>
    </lineage>
</organism>
<keyword evidence="3" id="KW-0732">Signal</keyword>
<evidence type="ECO:0000256" key="2">
    <source>
        <dbReference type="SAM" id="Phobius"/>
    </source>
</evidence>
<dbReference type="InterPro" id="IPR003594">
    <property type="entry name" value="HATPase_dom"/>
</dbReference>
<feature type="coiled-coil region" evidence="1">
    <location>
        <begin position="367"/>
        <end position="394"/>
    </location>
</feature>
<dbReference type="InterPro" id="IPR010559">
    <property type="entry name" value="Sig_transdc_His_kin_internal"/>
</dbReference>
<proteinExistence type="predicted"/>
<sequence>MKRYLQALWLLLCALSSTAQNSMGEDYYWGNNFHFEAVNTDQRMMVRQPASYACGDSALYRIFDSFDNSTFLPGKSLNIVPKSSIMLGIKLHPKLKNYFSAEVQNFSKKYNSYLIPDSSDATLVAMGINESNIHDYRYRVVENDSIERVKWSPIPKLEQKYGAKKPYGAIGTFNYPGKQILVEVAHKDKLHIRDGYIMDWRQRYRPELKQIIVHGTSKYGYYNLRYDSLNNGFASKFDPATGVPLDWKFPKDSVTEFSLEFNNHETTPYSIYLIKTIAGKTDTTRIEWWLQETKYSVAEEHLAQVGKYELIIQQTGKFGKFPDAEMLRIPYEVLEPKVLEKKYALNKILPYVFGTLVILGLGFFLYRSQTRRRIRKLEDQKQRVAVQLKGIQVQLNPHFMFNAINSIQNLIQKHQVDDANHYLNRFASLTRAALEFAEQEMISLSDEIKLLDDYLQMEQLRYGFHYEIENAIVAHPDLIEIPTMMLQPFVENAIKHGIADLYEKGKISVRFANNQGNLCIEIKDNGKGFNMNELDSAAGYGMRLSKERIVLLNKAYPENSFALKISSDGNGTSVQIQVDNWIQ</sequence>
<keyword evidence="6" id="KW-0808">Transferase</keyword>
<reference evidence="6 7" key="1">
    <citation type="submission" date="2017-04" db="EMBL/GenBank/DDBJ databases">
        <authorList>
            <person name="Afonso C.L."/>
            <person name="Miller P.J."/>
            <person name="Scott M.A."/>
            <person name="Spackman E."/>
            <person name="Goraichik I."/>
            <person name="Dimitrov K.M."/>
            <person name="Suarez D.L."/>
            <person name="Swayne D.E."/>
        </authorList>
    </citation>
    <scope>NUCLEOTIDE SEQUENCE [LARGE SCALE GENOMIC DNA]</scope>
    <source>
        <strain evidence="6 7">DSM 22418</strain>
    </source>
</reference>
<dbReference type="SUPFAM" id="SSF55874">
    <property type="entry name" value="ATPase domain of HSP90 chaperone/DNA topoisomerase II/histidine kinase"/>
    <property type="match status" value="1"/>
</dbReference>
<dbReference type="Proteomes" id="UP000192980">
    <property type="component" value="Unassembled WGS sequence"/>
</dbReference>
<dbReference type="OrthoDB" id="9809670at2"/>
<keyword evidence="1" id="KW-0175">Coiled coil</keyword>
<feature type="domain" description="Histidine kinase/HSP90-like ATPase" evidence="4">
    <location>
        <begin position="484"/>
        <end position="579"/>
    </location>
</feature>
<feature type="domain" description="Signal transduction histidine kinase internal region" evidence="5">
    <location>
        <begin position="387"/>
        <end position="463"/>
    </location>
</feature>
<keyword evidence="7" id="KW-1185">Reference proteome</keyword>
<dbReference type="AlphaFoldDB" id="A0A1X7HV50"/>
<dbReference type="EMBL" id="FXAU01000001">
    <property type="protein sequence ID" value="SMG05880.1"/>
    <property type="molecule type" value="Genomic_DNA"/>
</dbReference>
<evidence type="ECO:0000256" key="3">
    <source>
        <dbReference type="SAM" id="SignalP"/>
    </source>
</evidence>
<accession>A0A1X7HV50</accession>
<keyword evidence="2" id="KW-1133">Transmembrane helix</keyword>
<keyword evidence="2" id="KW-0812">Transmembrane</keyword>
<keyword evidence="2" id="KW-0472">Membrane</keyword>
<feature type="transmembrane region" description="Helical" evidence="2">
    <location>
        <begin position="348"/>
        <end position="366"/>
    </location>
</feature>
<evidence type="ECO:0000313" key="7">
    <source>
        <dbReference type="Proteomes" id="UP000192980"/>
    </source>
</evidence>
<dbReference type="Pfam" id="PF06580">
    <property type="entry name" value="His_kinase"/>
    <property type="match status" value="1"/>
</dbReference>
<evidence type="ECO:0000313" key="6">
    <source>
        <dbReference type="EMBL" id="SMG05880.1"/>
    </source>
</evidence>
<evidence type="ECO:0000256" key="1">
    <source>
        <dbReference type="SAM" id="Coils"/>
    </source>
</evidence>
<keyword evidence="6" id="KW-0418">Kinase</keyword>